<evidence type="ECO:0000313" key="3">
    <source>
        <dbReference type="EMBL" id="PVU89243.1"/>
    </source>
</evidence>
<feature type="compositionally biased region" description="Basic and acidic residues" evidence="1">
    <location>
        <begin position="380"/>
        <end position="401"/>
    </location>
</feature>
<accession>A0A2T9YA76</accession>
<feature type="compositionally biased region" description="Polar residues" evidence="1">
    <location>
        <begin position="1"/>
        <end position="15"/>
    </location>
</feature>
<feature type="region of interest" description="Disordered" evidence="1">
    <location>
        <begin position="1"/>
        <end position="28"/>
    </location>
</feature>
<dbReference type="STRING" id="61424.A0A2T9YA76"/>
<feature type="compositionally biased region" description="Low complexity" evidence="1">
    <location>
        <begin position="337"/>
        <end position="349"/>
    </location>
</feature>
<dbReference type="Proteomes" id="UP000245699">
    <property type="component" value="Unassembled WGS sequence"/>
</dbReference>
<organism evidence="3 4">
    <name type="scientific">Furculomyces boomerangus</name>
    <dbReference type="NCBI Taxonomy" id="61424"/>
    <lineage>
        <taxon>Eukaryota</taxon>
        <taxon>Fungi</taxon>
        <taxon>Fungi incertae sedis</taxon>
        <taxon>Zoopagomycota</taxon>
        <taxon>Kickxellomycotina</taxon>
        <taxon>Harpellomycetes</taxon>
        <taxon>Harpellales</taxon>
        <taxon>Harpellaceae</taxon>
        <taxon>Furculomyces</taxon>
    </lineage>
</organism>
<keyword evidence="2" id="KW-0472">Membrane</keyword>
<dbReference type="AlphaFoldDB" id="A0A2T9YA76"/>
<feature type="compositionally biased region" description="Polar residues" evidence="1">
    <location>
        <begin position="350"/>
        <end position="359"/>
    </location>
</feature>
<evidence type="ECO:0000256" key="2">
    <source>
        <dbReference type="SAM" id="Phobius"/>
    </source>
</evidence>
<keyword evidence="2" id="KW-0812">Transmembrane</keyword>
<evidence type="ECO:0000256" key="1">
    <source>
        <dbReference type="SAM" id="MobiDB-lite"/>
    </source>
</evidence>
<feature type="region of interest" description="Disordered" evidence="1">
    <location>
        <begin position="293"/>
        <end position="406"/>
    </location>
</feature>
<reference evidence="3 4" key="1">
    <citation type="journal article" date="2018" name="MBio">
        <title>Comparative Genomics Reveals the Core Gene Toolbox for the Fungus-Insect Symbiosis.</title>
        <authorList>
            <person name="Wang Y."/>
            <person name="Stata M."/>
            <person name="Wang W."/>
            <person name="Stajich J.E."/>
            <person name="White M.M."/>
            <person name="Moncalvo J.M."/>
        </authorList>
    </citation>
    <scope>NUCLEOTIDE SEQUENCE [LARGE SCALE GENOMIC DNA]</scope>
    <source>
        <strain evidence="3 4">AUS-77-4</strain>
    </source>
</reference>
<feature type="compositionally biased region" description="Polar residues" evidence="1">
    <location>
        <begin position="293"/>
        <end position="336"/>
    </location>
</feature>
<dbReference type="OrthoDB" id="3981028at2759"/>
<gene>
    <name evidence="3" type="ORF">BB559_005170</name>
</gene>
<sequence>MPTSVSTENTMMDNISESSDSEKVSDSSTSSSTLRIQCLKILEDLKIIHRKATRALVLGRANVAWEHYHSSLKTIGLYKTLKVRLDKKNTSIIDSDENQITNKFWILYICIISSIVENMSESGNVIIRLDNSSQQTKLDGFPKSCTEVWECVKNGFGGISGNVDGEIIVLLVLFMIKIKDFGLAKSVIEDWIDTLPEKILNKLELNTPESTKPNGQILSVEKSSARTSYIRVCELYTIQILPFFNMLDNATVFVKENKYMSSPLKNSFISKLESLKASIEYEKLKIGKLNASRQPTSTLYSSRNSSQLNNQASNTNSSNKRYSASFITRKSSSEAPNNQRRQNFIQNNISLQPNTTPRAESSRRGGISQPETSDSTLDNNKLDDSQDINKPKQDSKTDETLGAKPSGYHQTKTLIKVNQKTSIFSISGIAQLTSIINKILKRYGTTVILAAFVIKIIQFGLGHFGNNRARVQMFIRKIWGLIMNNITKR</sequence>
<dbReference type="EMBL" id="MBFT01000563">
    <property type="protein sequence ID" value="PVU89243.1"/>
    <property type="molecule type" value="Genomic_DNA"/>
</dbReference>
<name>A0A2T9YA76_9FUNG</name>
<evidence type="ECO:0000313" key="4">
    <source>
        <dbReference type="Proteomes" id="UP000245699"/>
    </source>
</evidence>
<feature type="compositionally biased region" description="Polar residues" evidence="1">
    <location>
        <begin position="369"/>
        <end position="379"/>
    </location>
</feature>
<keyword evidence="2" id="KW-1133">Transmembrane helix</keyword>
<protein>
    <submittedName>
        <fullName evidence="3">Uncharacterized protein</fullName>
    </submittedName>
</protein>
<feature type="transmembrane region" description="Helical" evidence="2">
    <location>
        <begin position="443"/>
        <end position="464"/>
    </location>
</feature>
<proteinExistence type="predicted"/>
<keyword evidence="4" id="KW-1185">Reference proteome</keyword>
<comment type="caution">
    <text evidence="3">The sequence shown here is derived from an EMBL/GenBank/DDBJ whole genome shotgun (WGS) entry which is preliminary data.</text>
</comment>